<sequence>MLFNKIAAKDLKIRKVFVAFFALFFTTTIVYGSSNEEKKEQKSSRTISPDPNYADPNYTDHSGAETSGRQLKEHDEIASFKMQYVDIKVPGYFEAAQKLSKSTIKEVKSFGLRALLNLGHDRGNAKAKEAAKIVADSDDLDLANLAKGVLIEIEWEEKHLTGSTS</sequence>
<protein>
    <submittedName>
        <fullName evidence="2">Uncharacterized protein</fullName>
    </submittedName>
</protein>
<dbReference type="EMBL" id="JAFKGL010000018">
    <property type="protein sequence ID" value="MBN9413207.1"/>
    <property type="molecule type" value="Genomic_DNA"/>
</dbReference>
<accession>A0A8J7PK14</accession>
<proteinExistence type="predicted"/>
<organism evidence="2 3">
    <name type="scientific">Candidatus Paracaedimonas acanthamoebae</name>
    <dbReference type="NCBI Taxonomy" id="244581"/>
    <lineage>
        <taxon>Bacteria</taxon>
        <taxon>Pseudomonadati</taxon>
        <taxon>Pseudomonadota</taxon>
        <taxon>Alphaproteobacteria</taxon>
        <taxon>Holosporales</taxon>
        <taxon>Caedimonadaceae</taxon>
        <taxon>Candidatus Paracaedimonas</taxon>
    </lineage>
</organism>
<feature type="region of interest" description="Disordered" evidence="1">
    <location>
        <begin position="35"/>
        <end position="70"/>
    </location>
</feature>
<gene>
    <name evidence="2" type="ORF">J0H12_04710</name>
</gene>
<comment type="caution">
    <text evidence="2">The sequence shown here is derived from an EMBL/GenBank/DDBJ whole genome shotgun (WGS) entry which is preliminary data.</text>
</comment>
<reference evidence="2" key="1">
    <citation type="submission" date="2021-02" db="EMBL/GenBank/DDBJ databases">
        <title>Thiocyanate and organic carbon inputs drive convergent selection for specific autotrophic Afipia and Thiobacillus strains within complex microbiomes.</title>
        <authorList>
            <person name="Huddy R.J."/>
            <person name="Sachdeva R."/>
            <person name="Kadzinga F."/>
            <person name="Kantor R.S."/>
            <person name="Harrison S.T.L."/>
            <person name="Banfield J.F."/>
        </authorList>
    </citation>
    <scope>NUCLEOTIDE SEQUENCE</scope>
    <source>
        <strain evidence="2">SCN18_10_11_15_R4_P_38_20</strain>
    </source>
</reference>
<name>A0A8J7PK14_9PROT</name>
<dbReference type="AlphaFoldDB" id="A0A8J7PK14"/>
<evidence type="ECO:0000313" key="2">
    <source>
        <dbReference type="EMBL" id="MBN9413207.1"/>
    </source>
</evidence>
<dbReference type="Proteomes" id="UP000664414">
    <property type="component" value="Unassembled WGS sequence"/>
</dbReference>
<evidence type="ECO:0000313" key="3">
    <source>
        <dbReference type="Proteomes" id="UP000664414"/>
    </source>
</evidence>
<evidence type="ECO:0000256" key="1">
    <source>
        <dbReference type="SAM" id="MobiDB-lite"/>
    </source>
</evidence>